<sequence length="77" mass="8413">MTAEQVLAERDRLLGIAAPRIAPLQDAVDLNIATADEVALLTKWKQYRVALNRLQEQEGYPASIAWPVAPDAADEAV</sequence>
<dbReference type="InterPro" id="IPR003458">
    <property type="entry name" value="Phage_T4_Gp38_tail_assem"/>
</dbReference>
<reference evidence="1" key="1">
    <citation type="journal article" date="2021" name="Microorganisms">
        <title>The Ever-Expanding Pseudomonas Genus: Description of 43 New Species and Partition of the Pseudomonas putida Group.</title>
        <authorList>
            <person name="Girard L."/>
            <person name="Lood C."/>
            <person name="Hofte M."/>
            <person name="Vandamme P."/>
            <person name="Rokni-Zadeh H."/>
            <person name="van Noort V."/>
            <person name="Lavigne R."/>
            <person name="De Mot R."/>
        </authorList>
    </citation>
    <scope>NUCLEOTIDE SEQUENCE</scope>
    <source>
        <strain evidence="1">COW40</strain>
    </source>
</reference>
<proteinExistence type="predicted"/>
<organism evidence="1 2">
    <name type="scientific">Pseudomonas fakonensis</name>
    <dbReference type="NCBI Taxonomy" id="2842355"/>
    <lineage>
        <taxon>Bacteria</taxon>
        <taxon>Pseudomonadati</taxon>
        <taxon>Pseudomonadota</taxon>
        <taxon>Gammaproteobacteria</taxon>
        <taxon>Pseudomonadales</taxon>
        <taxon>Pseudomonadaceae</taxon>
        <taxon>Pseudomonas</taxon>
    </lineage>
</organism>
<dbReference type="Proteomes" id="UP001046350">
    <property type="component" value="Chromosome"/>
</dbReference>
<accession>A0ABX8NE50</accession>
<evidence type="ECO:0000313" key="2">
    <source>
        <dbReference type="Proteomes" id="UP001046350"/>
    </source>
</evidence>
<protein>
    <submittedName>
        <fullName evidence="1">Tail fiber assembly protein</fullName>
    </submittedName>
</protein>
<dbReference type="EMBL" id="CP077076">
    <property type="protein sequence ID" value="QXH54160.1"/>
    <property type="molecule type" value="Genomic_DNA"/>
</dbReference>
<dbReference type="Pfam" id="PF02413">
    <property type="entry name" value="Caudo_TAP"/>
    <property type="match status" value="1"/>
</dbReference>
<name>A0ABX8NE50_9PSED</name>
<keyword evidence="2" id="KW-1185">Reference proteome</keyword>
<evidence type="ECO:0000313" key="1">
    <source>
        <dbReference type="EMBL" id="QXH54160.1"/>
    </source>
</evidence>
<gene>
    <name evidence="1" type="ORF">KSS94_08885</name>
</gene>